<name>A0ABU0JRM7_HATLI</name>
<dbReference type="EMBL" id="JAUSWN010000011">
    <property type="protein sequence ID" value="MDQ0479750.1"/>
    <property type="molecule type" value="Genomic_DNA"/>
</dbReference>
<evidence type="ECO:0000256" key="2">
    <source>
        <dbReference type="ARBA" id="ARBA00023012"/>
    </source>
</evidence>
<evidence type="ECO:0000259" key="4">
    <source>
        <dbReference type="PROSITE" id="PS50109"/>
    </source>
</evidence>
<dbReference type="RefSeq" id="WP_307355706.1">
    <property type="nucleotide sequence ID" value="NZ_BAAACJ010000001.1"/>
</dbReference>
<dbReference type="PROSITE" id="PS50109">
    <property type="entry name" value="HIS_KIN"/>
    <property type="match status" value="1"/>
</dbReference>
<dbReference type="GO" id="GO:0016301">
    <property type="term" value="F:kinase activity"/>
    <property type="evidence" value="ECO:0007669"/>
    <property type="project" value="UniProtKB-KW"/>
</dbReference>
<proteinExistence type="predicted"/>
<keyword evidence="3" id="KW-0175">Coiled coil</keyword>
<dbReference type="SMART" id="SM00387">
    <property type="entry name" value="HATPase_c"/>
    <property type="match status" value="1"/>
</dbReference>
<keyword evidence="1 5" id="KW-0418">Kinase</keyword>
<accession>A0ABU0JRM7</accession>
<comment type="caution">
    <text evidence="5">The sequence shown here is derived from an EMBL/GenBank/DDBJ whole genome shotgun (WGS) entry which is preliminary data.</text>
</comment>
<organism evidence="5 6">
    <name type="scientific">Hathewaya limosa</name>
    <name type="common">Clostridium limosum</name>
    <dbReference type="NCBI Taxonomy" id="1536"/>
    <lineage>
        <taxon>Bacteria</taxon>
        <taxon>Bacillati</taxon>
        <taxon>Bacillota</taxon>
        <taxon>Clostridia</taxon>
        <taxon>Eubacteriales</taxon>
        <taxon>Clostridiaceae</taxon>
        <taxon>Hathewaya</taxon>
    </lineage>
</organism>
<protein>
    <submittedName>
        <fullName evidence="5">Signal transduction histidine kinase</fullName>
    </submittedName>
</protein>
<dbReference type="Pfam" id="PF02518">
    <property type="entry name" value="HATPase_c"/>
    <property type="match status" value="1"/>
</dbReference>
<dbReference type="PANTHER" id="PTHR43065">
    <property type="entry name" value="SENSOR HISTIDINE KINASE"/>
    <property type="match status" value="1"/>
</dbReference>
<dbReference type="InterPro" id="IPR005467">
    <property type="entry name" value="His_kinase_dom"/>
</dbReference>
<dbReference type="Proteomes" id="UP001224418">
    <property type="component" value="Unassembled WGS sequence"/>
</dbReference>
<dbReference type="InterPro" id="IPR003594">
    <property type="entry name" value="HATPase_dom"/>
</dbReference>
<sequence length="791" mass="92423">MEKIPFNVDAYTARLIGRENLSKVESAIIELVKNTYDADAGICFIYYEESTGTLYIGDNGSGMTKNIIEKHWMTIGLSSKVEKYISRKGRIQTGSKGIGRFALDRISSNCIMLTKNEKNTLRWIVNWEDFDERKKITDTYAEIEENNLTFDEFLSNVTNLNVIKLINKTFQNTGTIFKLTNLRDVWNDKFINKLSNNLSTLIPPDIEEIFKIYLFEESTLLNEAYIQSKFINIYDYKILFQCNEKGNINIKLYRNEFEFRDKFDEIMENAKFSIKDRNYFMGTPIIYNKTLLELLPGIDEELILNIGKFSGEIYFYKISSQKNEEDKYYYKSCVGRKNYAKQFGGIKIYRDGFRVRPYGESGTSNFDWLMLSERKTKSPAAISSKSGHWKVREAQIIGKVNISRLNVNLPDQANREGIVETKEFQLFKEALTSIINIFEQDRQYVIRKLSDMYNSQNDIEKFKIEINEKIGKYYRKDNFKSSLKNTIFNKDIKDILEDYKKDPNASYDKVKDYVVEVHKVKAVIDEKDEKIRDLEEENSLLIALATTGIVTNKYIHELRALSDNLFMDIVTSKESLEDIIQPKNLDERNISEDLLEVFDSIESAYRYKNKFNSWFKVTIDSVRGDRRKMKKWDIGEIIRNLTLSWEKVLSEKKISINFDERENIERKCFACEMESIIHNLITNSVSAFESVLNSCEKKIDIVLDEYNKGFIIEYKDNGKGLVESYKEDPYKILNSLETGKRDENGEKIGTGMGMWIIDEIVKKYNGSIDLKENISLKSGFKIRIIFENRIN</sequence>
<dbReference type="SUPFAM" id="SSF55874">
    <property type="entry name" value="ATPase domain of HSP90 chaperone/DNA topoisomerase II/histidine kinase"/>
    <property type="match status" value="2"/>
</dbReference>
<keyword evidence="6" id="KW-1185">Reference proteome</keyword>
<keyword evidence="1 5" id="KW-0808">Transferase</keyword>
<keyword evidence="2" id="KW-0902">Two-component regulatory system</keyword>
<evidence type="ECO:0000313" key="6">
    <source>
        <dbReference type="Proteomes" id="UP001224418"/>
    </source>
</evidence>
<gene>
    <name evidence="5" type="ORF">QOZ93_001492</name>
</gene>
<evidence type="ECO:0000256" key="3">
    <source>
        <dbReference type="SAM" id="Coils"/>
    </source>
</evidence>
<evidence type="ECO:0000313" key="5">
    <source>
        <dbReference type="EMBL" id="MDQ0479750.1"/>
    </source>
</evidence>
<dbReference type="Pfam" id="PF13589">
    <property type="entry name" value="HATPase_c_3"/>
    <property type="match status" value="1"/>
</dbReference>
<evidence type="ECO:0000256" key="1">
    <source>
        <dbReference type="ARBA" id="ARBA00022777"/>
    </source>
</evidence>
<dbReference type="Gene3D" id="3.30.565.10">
    <property type="entry name" value="Histidine kinase-like ATPase, C-terminal domain"/>
    <property type="match status" value="2"/>
</dbReference>
<dbReference type="InterPro" id="IPR036890">
    <property type="entry name" value="HATPase_C_sf"/>
</dbReference>
<feature type="domain" description="Histidine kinase" evidence="4">
    <location>
        <begin position="672"/>
        <end position="788"/>
    </location>
</feature>
<feature type="coiled-coil region" evidence="3">
    <location>
        <begin position="517"/>
        <end position="544"/>
    </location>
</feature>
<reference evidence="5 6" key="1">
    <citation type="submission" date="2023-07" db="EMBL/GenBank/DDBJ databases">
        <title>Genomic Encyclopedia of Type Strains, Phase IV (KMG-IV): sequencing the most valuable type-strain genomes for metagenomic binning, comparative biology and taxonomic classification.</title>
        <authorList>
            <person name="Goeker M."/>
        </authorList>
    </citation>
    <scope>NUCLEOTIDE SEQUENCE [LARGE SCALE GENOMIC DNA]</scope>
    <source>
        <strain evidence="5 6">DSM 1400</strain>
    </source>
</reference>